<dbReference type="Gene3D" id="3.30.70.920">
    <property type="match status" value="1"/>
</dbReference>
<protein>
    <submittedName>
        <fullName evidence="5">Putative HTH-type transcriptional regulator</fullName>
    </submittedName>
</protein>
<keyword evidence="2" id="KW-0238">DNA-binding</keyword>
<reference evidence="5 6" key="1">
    <citation type="submission" date="2019-08" db="EMBL/GenBank/DDBJ databases">
        <authorList>
            <person name="Vazquez-Campos X."/>
        </authorList>
    </citation>
    <scope>NUCLEOTIDE SEQUENCE [LARGE SCALE GENOMIC DNA]</scope>
    <source>
        <strain evidence="5">LFW-283_2</strain>
    </source>
</reference>
<dbReference type="Gene3D" id="1.10.10.10">
    <property type="entry name" value="Winged helix-like DNA-binding domain superfamily/Winged helix DNA-binding domain"/>
    <property type="match status" value="1"/>
</dbReference>
<evidence type="ECO:0000259" key="4">
    <source>
        <dbReference type="PROSITE" id="PS50956"/>
    </source>
</evidence>
<dbReference type="InterPro" id="IPR019888">
    <property type="entry name" value="Tscrpt_reg_AsnC-like"/>
</dbReference>
<dbReference type="Pfam" id="PF01037">
    <property type="entry name" value="AsnC_trans_reg"/>
    <property type="match status" value="1"/>
</dbReference>
<dbReference type="GO" id="GO:0043200">
    <property type="term" value="P:response to amino acid"/>
    <property type="evidence" value="ECO:0007669"/>
    <property type="project" value="TreeGrafter"/>
</dbReference>
<evidence type="ECO:0000313" key="6">
    <source>
        <dbReference type="Proteomes" id="UP000789941"/>
    </source>
</evidence>
<dbReference type="PROSITE" id="PS50956">
    <property type="entry name" value="HTH_ASNC_2"/>
    <property type="match status" value="1"/>
</dbReference>
<dbReference type="SUPFAM" id="SSF54909">
    <property type="entry name" value="Dimeric alpha+beta barrel"/>
    <property type="match status" value="1"/>
</dbReference>
<comment type="caution">
    <text evidence="5">The sequence shown here is derived from an EMBL/GenBank/DDBJ whole genome shotgun (WGS) entry which is preliminary data.</text>
</comment>
<sequence>MYGRYINITYKCLVYMKNNPKKLDELDNRLLKELVKNSKRSYRTLAKDIGMSTTAIIERVRSLEDSGYITGYGCRVDYQKLGFEFMAIVEISIFGKDLLQIEGKVARIPHVAAVWDTTGNYDAIAIIMCKTRGELSATVKKILSISGVEKTNTNMVLNVVTRLTEFEEV</sequence>
<dbReference type="SMART" id="SM00344">
    <property type="entry name" value="HTH_ASNC"/>
    <property type="match status" value="1"/>
</dbReference>
<dbReference type="Proteomes" id="UP000789941">
    <property type="component" value="Unassembled WGS sequence"/>
</dbReference>
<dbReference type="InterPro" id="IPR019887">
    <property type="entry name" value="Tscrpt_reg_AsnC/Lrp_C"/>
</dbReference>
<dbReference type="SUPFAM" id="SSF46785">
    <property type="entry name" value="Winged helix' DNA-binding domain"/>
    <property type="match status" value="1"/>
</dbReference>
<dbReference type="Pfam" id="PF13404">
    <property type="entry name" value="HTH_AsnC-type"/>
    <property type="match status" value="1"/>
</dbReference>
<dbReference type="InterPro" id="IPR036388">
    <property type="entry name" value="WH-like_DNA-bd_sf"/>
</dbReference>
<keyword evidence="1" id="KW-0805">Transcription regulation</keyword>
<dbReference type="PRINTS" id="PR00033">
    <property type="entry name" value="HTHASNC"/>
</dbReference>
<organism evidence="5 6">
    <name type="scientific">Candidatus Bilamarchaeum dharawalense</name>
    <dbReference type="NCBI Taxonomy" id="2885759"/>
    <lineage>
        <taxon>Archaea</taxon>
        <taxon>Candidatus Micrarchaeota</taxon>
        <taxon>Candidatus Micrarchaeia</taxon>
        <taxon>Candidatus Anstonellales</taxon>
        <taxon>Candidatus Bilamarchaeaceae</taxon>
        <taxon>Candidatus Bilamarchaeum</taxon>
    </lineage>
</organism>
<name>A0A5E4LKN8_9ARCH</name>
<dbReference type="EMBL" id="CABMJJ010000001">
    <property type="protein sequence ID" value="VVC02575.1"/>
    <property type="molecule type" value="Genomic_DNA"/>
</dbReference>
<evidence type="ECO:0000256" key="1">
    <source>
        <dbReference type="ARBA" id="ARBA00023015"/>
    </source>
</evidence>
<proteinExistence type="predicted"/>
<evidence type="ECO:0000256" key="2">
    <source>
        <dbReference type="ARBA" id="ARBA00023125"/>
    </source>
</evidence>
<dbReference type="InterPro" id="IPR036390">
    <property type="entry name" value="WH_DNA-bd_sf"/>
</dbReference>
<dbReference type="AlphaFoldDB" id="A0A5E4LKN8"/>
<evidence type="ECO:0000313" key="5">
    <source>
        <dbReference type="EMBL" id="VVC02575.1"/>
    </source>
</evidence>
<gene>
    <name evidence="5" type="ORF">LFW2832_00088</name>
</gene>
<dbReference type="PANTHER" id="PTHR30154">
    <property type="entry name" value="LEUCINE-RESPONSIVE REGULATORY PROTEIN"/>
    <property type="match status" value="1"/>
</dbReference>
<dbReference type="InterPro" id="IPR011008">
    <property type="entry name" value="Dimeric_a/b-barrel"/>
</dbReference>
<dbReference type="GO" id="GO:0005829">
    <property type="term" value="C:cytosol"/>
    <property type="evidence" value="ECO:0007669"/>
    <property type="project" value="TreeGrafter"/>
</dbReference>
<accession>A0A5E4LKN8</accession>
<dbReference type="InterPro" id="IPR000485">
    <property type="entry name" value="AsnC-type_HTH_dom"/>
</dbReference>
<dbReference type="GO" id="GO:0043565">
    <property type="term" value="F:sequence-specific DNA binding"/>
    <property type="evidence" value="ECO:0007669"/>
    <property type="project" value="InterPro"/>
</dbReference>
<feature type="domain" description="HTH asnC-type" evidence="4">
    <location>
        <begin position="23"/>
        <end position="84"/>
    </location>
</feature>
<evidence type="ECO:0000256" key="3">
    <source>
        <dbReference type="ARBA" id="ARBA00023163"/>
    </source>
</evidence>
<keyword evidence="3" id="KW-0804">Transcription</keyword>
<dbReference type="PANTHER" id="PTHR30154:SF34">
    <property type="entry name" value="TRANSCRIPTIONAL REGULATOR AZLB"/>
    <property type="match status" value="1"/>
</dbReference>